<proteinExistence type="inferred from homology"/>
<dbReference type="InterPro" id="IPR015942">
    <property type="entry name" value="Asp/Glu/hydantoin_racemase"/>
</dbReference>
<evidence type="ECO:0000256" key="1">
    <source>
        <dbReference type="ARBA" id="ARBA00007847"/>
    </source>
</evidence>
<dbReference type="KEGG" id="sfh:SFHH103_06500"/>
<organism evidence="3 4">
    <name type="scientific">Sinorhizobium fredii (strain HH103)</name>
    <dbReference type="NCBI Taxonomy" id="1117943"/>
    <lineage>
        <taxon>Bacteria</taxon>
        <taxon>Pseudomonadati</taxon>
        <taxon>Pseudomonadota</taxon>
        <taxon>Alphaproteobacteria</taxon>
        <taxon>Hyphomicrobiales</taxon>
        <taxon>Rhizobiaceae</taxon>
        <taxon>Sinorhizobium/Ensifer group</taxon>
        <taxon>Sinorhizobium</taxon>
    </lineage>
</organism>
<dbReference type="Proteomes" id="UP000007735">
    <property type="component" value="Plasmid pSfHH103e"/>
</dbReference>
<sequence length="265" mass="28490">MQNLHWLCAAMCAISCPTDWKQKDHQVRHKRLIGILGGMGPTATVDFMSKVISYTPAAVDQDHIPLIVHDVPQIPDRSSAIEVGRDDPFLPMLSGVRLLDAAGVEFIAIPCNTAHYWHERLSRGCRAKILHISEAVVDQLLELPGKPRSIAVMATRGTISADIYGDQLLTAVDRRLIPDEETQRLIDQVIASVKGGKRVPAREAAAAAADRLVEQGAECLLLACTELPVAFAGLEVGTTVLDATDALARACVKASLGDSQMAMAG</sequence>
<dbReference type="HOGENOM" id="CLU_055360_2_1_5"/>
<evidence type="ECO:0000313" key="4">
    <source>
        <dbReference type="Proteomes" id="UP000007735"/>
    </source>
</evidence>
<dbReference type="InterPro" id="IPR004380">
    <property type="entry name" value="Asp_race"/>
</dbReference>
<protein>
    <recommendedName>
        <fullName evidence="5">Aspartate racemase</fullName>
    </recommendedName>
</protein>
<geneLocation type="plasmid" evidence="3 4">
    <name>pSfHH103e</name>
</geneLocation>
<reference evidence="3 4" key="1">
    <citation type="journal article" date="2012" name="J. Bacteriol.">
        <title>Genome sequence of the soybean symbiont Sinorhizobium fredii HH103.</title>
        <authorList>
            <person name="Weidner S."/>
            <person name="Becker A."/>
            <person name="Bonilla I."/>
            <person name="Jaenicke S."/>
            <person name="Lloret J."/>
            <person name="Margaret I."/>
            <person name="Puhler A."/>
            <person name="Ruiz-Sainz J.E."/>
            <person name="Schneiker-Bekel S."/>
            <person name="Szczepanowski R."/>
            <person name="Vinardell J.M."/>
            <person name="Zehner S."/>
            <person name="Gottfert M."/>
        </authorList>
    </citation>
    <scope>NUCLEOTIDE SEQUENCE [LARGE SCALE GENOMIC DNA]</scope>
    <source>
        <strain evidence="3 4">HH103</strain>
        <plasmid evidence="4">pSfHH103e</plasmid>
    </source>
</reference>
<comment type="similarity">
    <text evidence="1">Belongs to the aspartate/glutamate racemases family.</text>
</comment>
<dbReference type="Gene3D" id="3.40.50.1860">
    <property type="match status" value="2"/>
</dbReference>
<dbReference type="GO" id="GO:0047661">
    <property type="term" value="F:amino-acid racemase activity"/>
    <property type="evidence" value="ECO:0007669"/>
    <property type="project" value="InterPro"/>
</dbReference>
<dbReference type="PANTHER" id="PTHR21198:SF7">
    <property type="entry name" value="ASPARTATE-GLUTAMATE RACEMASE FAMILY"/>
    <property type="match status" value="1"/>
</dbReference>
<dbReference type="InterPro" id="IPR001920">
    <property type="entry name" value="Asp/Glu_race"/>
</dbReference>
<dbReference type="EMBL" id="HE616899">
    <property type="protein sequence ID" value="CCF00959.1"/>
    <property type="molecule type" value="Genomic_DNA"/>
</dbReference>
<accession>G9AIS7</accession>
<keyword evidence="3" id="KW-0614">Plasmid</keyword>
<evidence type="ECO:0000256" key="2">
    <source>
        <dbReference type="ARBA" id="ARBA00023235"/>
    </source>
</evidence>
<dbReference type="NCBIfam" id="TIGR00035">
    <property type="entry name" value="asp_race"/>
    <property type="match status" value="1"/>
</dbReference>
<keyword evidence="2" id="KW-0413">Isomerase</keyword>
<gene>
    <name evidence="3" type="ordered locus">SFHH103_06500</name>
</gene>
<evidence type="ECO:0008006" key="5">
    <source>
        <dbReference type="Google" id="ProtNLM"/>
    </source>
</evidence>
<dbReference type="SUPFAM" id="SSF53681">
    <property type="entry name" value="Aspartate/glutamate racemase"/>
    <property type="match status" value="2"/>
</dbReference>
<dbReference type="PANTHER" id="PTHR21198">
    <property type="entry name" value="GLUTAMATE RACEMASE"/>
    <property type="match status" value="1"/>
</dbReference>
<dbReference type="Pfam" id="PF01177">
    <property type="entry name" value="Asp_Glu_race"/>
    <property type="match status" value="1"/>
</dbReference>
<dbReference type="AlphaFoldDB" id="G9AIS7"/>
<evidence type="ECO:0000313" key="3">
    <source>
        <dbReference type="EMBL" id="CCF00959.1"/>
    </source>
</evidence>
<name>G9AIS7_SINF1</name>